<evidence type="ECO:0000259" key="7">
    <source>
        <dbReference type="PROSITE" id="PS51722"/>
    </source>
</evidence>
<dbReference type="Pfam" id="PF00009">
    <property type="entry name" value="GTP_EFTU"/>
    <property type="match status" value="1"/>
</dbReference>
<evidence type="ECO:0000313" key="8">
    <source>
        <dbReference type="EMBL" id="CAD8260245.1"/>
    </source>
</evidence>
<feature type="region of interest" description="Disordered" evidence="6">
    <location>
        <begin position="122"/>
        <end position="141"/>
    </location>
</feature>
<dbReference type="SUPFAM" id="SSF50447">
    <property type="entry name" value="Translation proteins"/>
    <property type="match status" value="1"/>
</dbReference>
<dbReference type="PANTHER" id="PTHR43721:SF9">
    <property type="entry name" value="GTP-BINDING PROTEIN 1"/>
    <property type="match status" value="1"/>
</dbReference>
<reference evidence="8" key="1">
    <citation type="submission" date="2021-01" db="EMBL/GenBank/DDBJ databases">
        <authorList>
            <person name="Corre E."/>
            <person name="Pelletier E."/>
            <person name="Niang G."/>
            <person name="Scheremetjew M."/>
            <person name="Finn R."/>
            <person name="Kale V."/>
            <person name="Holt S."/>
            <person name="Cochrane G."/>
            <person name="Meng A."/>
            <person name="Brown T."/>
            <person name="Cohen L."/>
        </authorList>
    </citation>
    <scope>NUCLEOTIDE SEQUENCE</scope>
    <source>
        <strain evidence="8">CCMP2078</strain>
    </source>
</reference>
<accession>A0A7R9UAM3</accession>
<feature type="compositionally biased region" description="Acidic residues" evidence="6">
    <location>
        <begin position="49"/>
        <end position="61"/>
    </location>
</feature>
<dbReference type="InterPro" id="IPR027417">
    <property type="entry name" value="P-loop_NTPase"/>
</dbReference>
<dbReference type="EMBL" id="HBEA01012800">
    <property type="protein sequence ID" value="CAD8260245.1"/>
    <property type="molecule type" value="Transcribed_RNA"/>
</dbReference>
<evidence type="ECO:0000256" key="5">
    <source>
        <dbReference type="ARBA" id="ARBA00023134"/>
    </source>
</evidence>
<feature type="compositionally biased region" description="Basic residues" evidence="6">
    <location>
        <begin position="21"/>
        <end position="31"/>
    </location>
</feature>
<dbReference type="GO" id="GO:0005525">
    <property type="term" value="F:GTP binding"/>
    <property type="evidence" value="ECO:0007669"/>
    <property type="project" value="UniProtKB-KW"/>
</dbReference>
<proteinExistence type="inferred from homology"/>
<dbReference type="InterPro" id="IPR050055">
    <property type="entry name" value="EF-Tu_GTPase"/>
</dbReference>
<dbReference type="GO" id="GO:0003746">
    <property type="term" value="F:translation elongation factor activity"/>
    <property type="evidence" value="ECO:0007669"/>
    <property type="project" value="TreeGrafter"/>
</dbReference>
<dbReference type="PANTHER" id="PTHR43721">
    <property type="entry name" value="ELONGATION FACTOR TU-RELATED"/>
    <property type="match status" value="1"/>
</dbReference>
<dbReference type="InterPro" id="IPR000795">
    <property type="entry name" value="T_Tr_GTP-bd_dom"/>
</dbReference>
<evidence type="ECO:0000256" key="3">
    <source>
        <dbReference type="ARBA" id="ARBA00021392"/>
    </source>
</evidence>
<sequence>MEAATVSAVGPAPVLPPRDAKKGKKKKHRLRGSSQSDAHALSGLFSEDLSLENPDEPDSEVVAEPPAAPEQPSEPPSMDKAQESPAEDAESPEKRPQTTEEASKPAKKILRVADAGQLLNEGFEGSVDGAEGDVGGLQPNLTELGVDDSDVRVAMIGNVDSGKSTLIGVLTSAGLDDGRGSARSLVLKHRHEQDNGRTSAVTVEVMGYRDGEQVVATARQHSQRWAQVVKEADRSVTLIDLCGHEKYLKTTVFGLTGMCPDFCIVVVGANMGVQRMTREHISIACALSIPLVVCVTKIDIAPQPVLKQTRRTLAKFLRACGKMPYPVKESSQVEAAAQSVASDRITPVFAISSVTGLGLPLLREFVSKIRRSFNLYRPAVPAISGQDLPEKYFPIDGVYEVKGVGIVVGGTMIRGSVSVNDTMLLGPDRAGAWLPVTVRSIECKRQATENVKTGQAATFAIRSLSRRVALRRAFFRKGMALIGELDNERVKAVRDFEASVVILHHSTTIATGYQPVIHCGTVRQAAQLVSVEGGESLRTGQRDLVTFRFLYFTELILPGSTFLFREGRAKGLGKVTRLIG</sequence>
<dbReference type="InterPro" id="IPR009001">
    <property type="entry name" value="Transl_elong_EF1A/Init_IF2_C"/>
</dbReference>
<feature type="compositionally biased region" description="Pro residues" evidence="6">
    <location>
        <begin position="66"/>
        <end position="75"/>
    </location>
</feature>
<evidence type="ECO:0000256" key="2">
    <source>
        <dbReference type="ARBA" id="ARBA00007249"/>
    </source>
</evidence>
<protein>
    <recommendedName>
        <fullName evidence="3">Elongation factor Tu, chloroplastic</fullName>
    </recommendedName>
</protein>
<keyword evidence="5" id="KW-0342">GTP-binding</keyword>
<dbReference type="SUPFAM" id="SSF50465">
    <property type="entry name" value="EF-Tu/eEF-1alpha/eIF2-gamma C-terminal domain"/>
    <property type="match status" value="1"/>
</dbReference>
<dbReference type="Gene3D" id="2.40.30.10">
    <property type="entry name" value="Translation factors"/>
    <property type="match status" value="2"/>
</dbReference>
<dbReference type="SUPFAM" id="SSF52540">
    <property type="entry name" value="P-loop containing nucleoside triphosphate hydrolases"/>
    <property type="match status" value="1"/>
</dbReference>
<dbReference type="Gene3D" id="3.40.50.300">
    <property type="entry name" value="P-loop containing nucleotide triphosphate hydrolases"/>
    <property type="match status" value="1"/>
</dbReference>
<comment type="subcellular location">
    <subcellularLocation>
        <location evidence="1">Plastid</location>
        <location evidence="1">Chloroplast</location>
    </subcellularLocation>
</comment>
<organism evidence="8">
    <name type="scientific">Pinguiococcus pyrenoidosus</name>
    <dbReference type="NCBI Taxonomy" id="172671"/>
    <lineage>
        <taxon>Eukaryota</taxon>
        <taxon>Sar</taxon>
        <taxon>Stramenopiles</taxon>
        <taxon>Ochrophyta</taxon>
        <taxon>Pinguiophyceae</taxon>
        <taxon>Pinguiochrysidales</taxon>
        <taxon>Pinguiochrysidaceae</taxon>
        <taxon>Pinguiococcus</taxon>
    </lineage>
</organism>
<dbReference type="AlphaFoldDB" id="A0A7R9UAM3"/>
<keyword evidence="4" id="KW-0547">Nucleotide-binding</keyword>
<evidence type="ECO:0000256" key="6">
    <source>
        <dbReference type="SAM" id="MobiDB-lite"/>
    </source>
</evidence>
<dbReference type="GO" id="GO:0009507">
    <property type="term" value="C:chloroplast"/>
    <property type="evidence" value="ECO:0007669"/>
    <property type="project" value="UniProtKB-SubCell"/>
</dbReference>
<dbReference type="GO" id="GO:0003924">
    <property type="term" value="F:GTPase activity"/>
    <property type="evidence" value="ECO:0007669"/>
    <property type="project" value="InterPro"/>
</dbReference>
<feature type="compositionally biased region" description="Basic and acidic residues" evidence="6">
    <location>
        <begin position="91"/>
        <end position="104"/>
    </location>
</feature>
<evidence type="ECO:0000256" key="4">
    <source>
        <dbReference type="ARBA" id="ARBA00022741"/>
    </source>
</evidence>
<feature type="region of interest" description="Disordered" evidence="6">
    <location>
        <begin position="1"/>
        <end position="108"/>
    </location>
</feature>
<comment type="similarity">
    <text evidence="2">Belongs to the TRAFAC class translation factor GTPase superfamily. Classic translation factor GTPase family. EF-Tu/EF-1A subfamily.</text>
</comment>
<name>A0A7R9UAM3_9STRA</name>
<dbReference type="CDD" id="cd03708">
    <property type="entry name" value="GTPBP_III"/>
    <property type="match status" value="1"/>
</dbReference>
<evidence type="ECO:0000256" key="1">
    <source>
        <dbReference type="ARBA" id="ARBA00004229"/>
    </source>
</evidence>
<dbReference type="PROSITE" id="PS51722">
    <property type="entry name" value="G_TR_2"/>
    <property type="match status" value="1"/>
</dbReference>
<dbReference type="InterPro" id="IPR009000">
    <property type="entry name" value="Transl_B-barrel_sf"/>
</dbReference>
<feature type="domain" description="Tr-type G" evidence="7">
    <location>
        <begin position="148"/>
        <end position="376"/>
    </location>
</feature>
<gene>
    <name evidence="8" type="ORF">PPYR1160_LOCUS9747</name>
</gene>